<proteinExistence type="inferred from homology"/>
<dbReference type="InterPro" id="IPR050088">
    <property type="entry name" value="IspD/TarI_cytidylyltransf_bact"/>
</dbReference>
<accession>A0A840V9H6</accession>
<comment type="function">
    <text evidence="3">Catalyzes the formation of 4-diphosphocytidyl-2-C-methyl-D-erythritol from CTP and 2-C-methyl-D-erythritol 4-phosphate (MEP).</text>
</comment>
<feature type="site" description="Positions MEP for the nucleophilic attack" evidence="3">
    <location>
        <position position="145"/>
    </location>
</feature>
<dbReference type="PANTHER" id="PTHR32125:SF4">
    <property type="entry name" value="2-C-METHYL-D-ERYTHRITOL 4-PHOSPHATE CYTIDYLYLTRANSFERASE, CHLOROPLASTIC"/>
    <property type="match status" value="1"/>
</dbReference>
<evidence type="ECO:0000313" key="4">
    <source>
        <dbReference type="EMBL" id="MBB5350610.1"/>
    </source>
</evidence>
<dbReference type="EC" id="2.7.7.60" evidence="3"/>
<dbReference type="Pfam" id="PF01128">
    <property type="entry name" value="IspD"/>
    <property type="match status" value="1"/>
</dbReference>
<dbReference type="EMBL" id="JACHFD010000003">
    <property type="protein sequence ID" value="MBB5350610.1"/>
    <property type="molecule type" value="Genomic_DNA"/>
</dbReference>
<reference evidence="4 5" key="1">
    <citation type="submission" date="2020-08" db="EMBL/GenBank/DDBJ databases">
        <title>Genomic Encyclopedia of Type Strains, Phase IV (KMG-IV): sequencing the most valuable type-strain genomes for metagenomic binning, comparative biology and taxonomic classification.</title>
        <authorList>
            <person name="Goeker M."/>
        </authorList>
    </citation>
    <scope>NUCLEOTIDE SEQUENCE [LARGE SCALE GENOMIC DNA]</scope>
    <source>
        <strain evidence="4 5">YC6886</strain>
    </source>
</reference>
<evidence type="ECO:0000256" key="1">
    <source>
        <dbReference type="ARBA" id="ARBA00022679"/>
    </source>
</evidence>
<feature type="site" description="Positions MEP for the nucleophilic attack" evidence="3">
    <location>
        <position position="201"/>
    </location>
</feature>
<feature type="site" description="Transition state stabilizer" evidence="3">
    <location>
        <position position="20"/>
    </location>
</feature>
<comment type="catalytic activity">
    <reaction evidence="3">
        <text>2-C-methyl-D-erythritol 4-phosphate + CTP + H(+) = 4-CDP-2-C-methyl-D-erythritol + diphosphate</text>
        <dbReference type="Rhea" id="RHEA:13429"/>
        <dbReference type="ChEBI" id="CHEBI:15378"/>
        <dbReference type="ChEBI" id="CHEBI:33019"/>
        <dbReference type="ChEBI" id="CHEBI:37563"/>
        <dbReference type="ChEBI" id="CHEBI:57823"/>
        <dbReference type="ChEBI" id="CHEBI:58262"/>
        <dbReference type="EC" id="2.7.7.60"/>
    </reaction>
</comment>
<dbReference type="InterPro" id="IPR029044">
    <property type="entry name" value="Nucleotide-diphossugar_trans"/>
</dbReference>
<dbReference type="Proteomes" id="UP000557717">
    <property type="component" value="Unassembled WGS sequence"/>
</dbReference>
<dbReference type="Gene3D" id="3.90.550.10">
    <property type="entry name" value="Spore Coat Polysaccharide Biosynthesis Protein SpsA, Chain A"/>
    <property type="match status" value="1"/>
</dbReference>
<keyword evidence="1 3" id="KW-0808">Transferase</keyword>
<dbReference type="InterPro" id="IPR034683">
    <property type="entry name" value="IspD/TarI"/>
</dbReference>
<feature type="site" description="Transition state stabilizer" evidence="3">
    <location>
        <position position="15"/>
    </location>
</feature>
<dbReference type="HAMAP" id="MF_00108">
    <property type="entry name" value="IspD"/>
    <property type="match status" value="1"/>
</dbReference>
<keyword evidence="5" id="KW-1185">Reference proteome</keyword>
<keyword evidence="2 3" id="KW-0548">Nucleotidyltransferase</keyword>
<sequence>MACDAIIVASGSSRRMGFDKLAAELAGISVLRRTVAAFLGCPDIQRVVVVCPQDRFDALLSDVADQVCRVDGGQERHFSVLAGLAEVSADQVAVHDGARPLITPSAIRACLTIAQETGAAALARPVTETLKRANEEGFSDGAVSRENLWNMETPQIFQTGLLRRAYAEVLSRNLLVTDEVSALEALGVPTKLCLSTAPNLKITHPADLHVAGALLRSDSSHAGHLP</sequence>
<evidence type="ECO:0000256" key="2">
    <source>
        <dbReference type="ARBA" id="ARBA00022695"/>
    </source>
</evidence>
<dbReference type="InterPro" id="IPR001228">
    <property type="entry name" value="IspD"/>
</dbReference>
<keyword evidence="3" id="KW-0414">Isoprene biosynthesis</keyword>
<gene>
    <name evidence="3" type="primary">ispD</name>
    <name evidence="4" type="ORF">HNR46_000838</name>
</gene>
<dbReference type="UniPathway" id="UPA00056">
    <property type="reaction ID" value="UER00093"/>
</dbReference>
<dbReference type="NCBIfam" id="TIGR00453">
    <property type="entry name" value="ispD"/>
    <property type="match status" value="1"/>
</dbReference>
<dbReference type="CDD" id="cd02516">
    <property type="entry name" value="CDP-ME_synthetase"/>
    <property type="match status" value="1"/>
</dbReference>
<dbReference type="RefSeq" id="WP_184016061.1">
    <property type="nucleotide sequence ID" value="NZ_JACHFD010000003.1"/>
</dbReference>
<dbReference type="FunFam" id="3.90.550.10:FF:000003">
    <property type="entry name" value="2-C-methyl-D-erythritol 4-phosphate cytidylyltransferase"/>
    <property type="match status" value="1"/>
</dbReference>
<dbReference type="GO" id="GO:0050518">
    <property type="term" value="F:2-C-methyl-D-erythritol 4-phosphate cytidylyltransferase activity"/>
    <property type="evidence" value="ECO:0007669"/>
    <property type="project" value="UniProtKB-UniRule"/>
</dbReference>
<evidence type="ECO:0000313" key="5">
    <source>
        <dbReference type="Proteomes" id="UP000557717"/>
    </source>
</evidence>
<comment type="similarity">
    <text evidence="3">Belongs to the IspD/TarI cytidylyltransferase family. IspD subfamily.</text>
</comment>
<protein>
    <recommendedName>
        <fullName evidence="3">2-C-methyl-D-erythritol 4-phosphate cytidylyltransferase</fullName>
        <ecNumber evidence="3">2.7.7.60</ecNumber>
    </recommendedName>
    <alternativeName>
        <fullName evidence="3">4-diphosphocytidyl-2C-methyl-D-erythritol synthase</fullName>
    </alternativeName>
    <alternativeName>
        <fullName evidence="3">MEP cytidylyltransferase</fullName>
        <shortName evidence="3">MCT</shortName>
    </alternativeName>
</protein>
<organism evidence="4 5">
    <name type="scientific">Haloferula luteola</name>
    <dbReference type="NCBI Taxonomy" id="595692"/>
    <lineage>
        <taxon>Bacteria</taxon>
        <taxon>Pseudomonadati</taxon>
        <taxon>Verrucomicrobiota</taxon>
        <taxon>Verrucomicrobiia</taxon>
        <taxon>Verrucomicrobiales</taxon>
        <taxon>Verrucomicrobiaceae</taxon>
        <taxon>Haloferula</taxon>
    </lineage>
</organism>
<evidence type="ECO:0000256" key="3">
    <source>
        <dbReference type="HAMAP-Rule" id="MF_00108"/>
    </source>
</evidence>
<dbReference type="SUPFAM" id="SSF53448">
    <property type="entry name" value="Nucleotide-diphospho-sugar transferases"/>
    <property type="match status" value="1"/>
</dbReference>
<comment type="pathway">
    <text evidence="3">Isoprenoid biosynthesis; isopentenyl diphosphate biosynthesis via DXP pathway; isopentenyl diphosphate from 1-deoxy-D-xylulose 5-phosphate: step 2/6.</text>
</comment>
<name>A0A840V9H6_9BACT</name>
<dbReference type="PANTHER" id="PTHR32125">
    <property type="entry name" value="2-C-METHYL-D-ERYTHRITOL 4-PHOSPHATE CYTIDYLYLTRANSFERASE, CHLOROPLASTIC"/>
    <property type="match status" value="1"/>
</dbReference>
<dbReference type="GO" id="GO:0019288">
    <property type="term" value="P:isopentenyl diphosphate biosynthetic process, methylerythritol 4-phosphate pathway"/>
    <property type="evidence" value="ECO:0007669"/>
    <property type="project" value="UniProtKB-UniRule"/>
</dbReference>
<comment type="caution">
    <text evidence="4">The sequence shown here is derived from an EMBL/GenBank/DDBJ whole genome shotgun (WGS) entry which is preliminary data.</text>
</comment>
<dbReference type="AlphaFoldDB" id="A0A840V9H6"/>